<dbReference type="HAMAP" id="MF_00081">
    <property type="entry name" value="HrcA"/>
    <property type="match status" value="1"/>
</dbReference>
<keyword evidence="3 5" id="KW-0346">Stress response</keyword>
<keyword evidence="4 5" id="KW-0804">Transcription</keyword>
<accession>A0A6J4JM60</accession>
<proteinExistence type="inferred from homology"/>
<sequence length="354" mass="38549">MELDARKQRILQAIVQDYVATAEPVGSHVLVQRYSLGVKSATIRNEMAEMSERGYLRQPHTSAGRVPSDLGYRFYVNRLMPLPVIQPDEAITVRDAVATASSELDAVLRKTCSLLAAMTRLPAVATSPDADDTELRQVFVSPAGADKLLLVLLFSTGRTENRLLSASATASDALVLANALNDRFGGEALTALRAAQVDESGVPNEMRRLAPLWSTLSREIVQAARALGDEMPMYVEGTHAVLEHPEFRDVERLGQFLSTLQERAALLEMMGQALDERPSSAGKNGVQVVIGEENSRPFLQPYSVVSSPYFVGDRERGAIGVLGPTRMDYGRAAASVAFMARTLGDLLTRLSFSR</sequence>
<dbReference type="SUPFAM" id="SSF46785">
    <property type="entry name" value="Winged helix' DNA-binding domain"/>
    <property type="match status" value="1"/>
</dbReference>
<feature type="domain" description="Heat-inducible transcription repressor HrcA C-terminal" evidence="6">
    <location>
        <begin position="105"/>
        <end position="331"/>
    </location>
</feature>
<evidence type="ECO:0000256" key="1">
    <source>
        <dbReference type="ARBA" id="ARBA00022491"/>
    </source>
</evidence>
<dbReference type="SUPFAM" id="SSF55781">
    <property type="entry name" value="GAF domain-like"/>
    <property type="match status" value="1"/>
</dbReference>
<evidence type="ECO:0000256" key="3">
    <source>
        <dbReference type="ARBA" id="ARBA00023016"/>
    </source>
</evidence>
<protein>
    <recommendedName>
        <fullName evidence="5">Heat-inducible transcription repressor HrcA</fullName>
    </recommendedName>
</protein>
<evidence type="ECO:0000256" key="5">
    <source>
        <dbReference type="HAMAP-Rule" id="MF_00081"/>
    </source>
</evidence>
<reference evidence="7" key="1">
    <citation type="submission" date="2020-02" db="EMBL/GenBank/DDBJ databases">
        <authorList>
            <person name="Meier V. D."/>
        </authorList>
    </citation>
    <scope>NUCLEOTIDE SEQUENCE</scope>
    <source>
        <strain evidence="7">AVDCRST_MAG63</strain>
    </source>
</reference>
<dbReference type="EMBL" id="CADCTO010000487">
    <property type="protein sequence ID" value="CAA9282155.1"/>
    <property type="molecule type" value="Genomic_DNA"/>
</dbReference>
<dbReference type="InterPro" id="IPR029016">
    <property type="entry name" value="GAF-like_dom_sf"/>
</dbReference>
<dbReference type="InterPro" id="IPR002571">
    <property type="entry name" value="HrcA"/>
</dbReference>
<keyword evidence="2 5" id="KW-0805">Transcription regulation</keyword>
<evidence type="ECO:0000256" key="2">
    <source>
        <dbReference type="ARBA" id="ARBA00023015"/>
    </source>
</evidence>
<name>A0A6J4JM60_9BACT</name>
<dbReference type="Gene3D" id="1.10.10.10">
    <property type="entry name" value="Winged helix-like DNA-binding domain superfamily/Winged helix DNA-binding domain"/>
    <property type="match status" value="1"/>
</dbReference>
<comment type="function">
    <text evidence="5">Negative regulator of class I heat shock genes (grpE-dnaK-dnaJ and groELS operons). Prevents heat-shock induction of these operons.</text>
</comment>
<evidence type="ECO:0000313" key="7">
    <source>
        <dbReference type="EMBL" id="CAA9282155.1"/>
    </source>
</evidence>
<gene>
    <name evidence="5" type="primary">hrcA</name>
    <name evidence="7" type="ORF">AVDCRST_MAG63-3698</name>
</gene>
<dbReference type="InterPro" id="IPR036390">
    <property type="entry name" value="WH_DNA-bd_sf"/>
</dbReference>
<dbReference type="NCBIfam" id="TIGR00331">
    <property type="entry name" value="hrcA"/>
    <property type="match status" value="1"/>
</dbReference>
<dbReference type="PANTHER" id="PTHR34824:SF1">
    <property type="entry name" value="HEAT-INDUCIBLE TRANSCRIPTION REPRESSOR HRCA"/>
    <property type="match status" value="1"/>
</dbReference>
<dbReference type="InterPro" id="IPR036388">
    <property type="entry name" value="WH-like_DNA-bd_sf"/>
</dbReference>
<dbReference type="Gene3D" id="3.30.450.40">
    <property type="match status" value="1"/>
</dbReference>
<dbReference type="Pfam" id="PF01628">
    <property type="entry name" value="HrcA"/>
    <property type="match status" value="1"/>
</dbReference>
<dbReference type="InterPro" id="IPR021153">
    <property type="entry name" value="HrcA_C"/>
</dbReference>
<evidence type="ECO:0000256" key="4">
    <source>
        <dbReference type="ARBA" id="ARBA00023163"/>
    </source>
</evidence>
<keyword evidence="1 5" id="KW-0678">Repressor</keyword>
<dbReference type="PANTHER" id="PTHR34824">
    <property type="entry name" value="HEAT-INDUCIBLE TRANSCRIPTION REPRESSOR HRCA"/>
    <property type="match status" value="1"/>
</dbReference>
<dbReference type="GO" id="GO:0045892">
    <property type="term" value="P:negative regulation of DNA-templated transcription"/>
    <property type="evidence" value="ECO:0007669"/>
    <property type="project" value="UniProtKB-UniRule"/>
</dbReference>
<dbReference type="PIRSF" id="PIRSF005485">
    <property type="entry name" value="HrcA"/>
    <property type="match status" value="1"/>
</dbReference>
<comment type="similarity">
    <text evidence="5">Belongs to the HrcA family.</text>
</comment>
<evidence type="ECO:0000259" key="6">
    <source>
        <dbReference type="Pfam" id="PF01628"/>
    </source>
</evidence>
<dbReference type="AlphaFoldDB" id="A0A6J4JM60"/>
<organism evidence="7">
    <name type="scientific">uncultured Armatimonadetes bacterium</name>
    <dbReference type="NCBI Taxonomy" id="157466"/>
    <lineage>
        <taxon>Bacteria</taxon>
        <taxon>Bacillati</taxon>
        <taxon>Armatimonadota</taxon>
        <taxon>environmental samples</taxon>
    </lineage>
</organism>
<dbReference type="GO" id="GO:0003677">
    <property type="term" value="F:DNA binding"/>
    <property type="evidence" value="ECO:0007669"/>
    <property type="project" value="InterPro"/>
</dbReference>